<keyword evidence="2" id="KW-1133">Transmembrane helix</keyword>
<sequence length="327" mass="37277">MLNTLSLRSLNCKSTKIYSYMPQYGSIKRHPLTSLLLLILLFLTCYIVFAFIAFFLGSLMYGKDILAIAAGDVNTGMLRLIQGVTSAGAFILPPLILSWTERKYGINYFGDYKNASVQLILLTVVIMFVSSPFLEWTIRINQNMHLPEFLRGLENWMREKEDQLENMTKQLLTMNSISDFLINLLIIALIPAIGEELVFRGGVQNIFSRWTGNYHLGIWIAAILFSAIHVQFFGFIPRMLLGALFGYLFVWSRSIWIPVLAHFINNGTAVTGAYFLQRKGKSLEELDKIQDNSSPYMVVVSIVFASLILWAFYTYRTKTNLIDEQNG</sequence>
<evidence type="ECO:0000256" key="1">
    <source>
        <dbReference type="SAM" id="Coils"/>
    </source>
</evidence>
<dbReference type="Proteomes" id="UP000290848">
    <property type="component" value="Unassembled WGS sequence"/>
</dbReference>
<protein>
    <submittedName>
        <fullName evidence="4">CPBP family intramembrane metalloprotease</fullName>
    </submittedName>
</protein>
<evidence type="ECO:0000313" key="4">
    <source>
        <dbReference type="EMBL" id="RXF71899.1"/>
    </source>
</evidence>
<keyword evidence="4" id="KW-0378">Hydrolase</keyword>
<evidence type="ECO:0000259" key="3">
    <source>
        <dbReference type="Pfam" id="PF02517"/>
    </source>
</evidence>
<evidence type="ECO:0000256" key="2">
    <source>
        <dbReference type="SAM" id="Phobius"/>
    </source>
</evidence>
<keyword evidence="4" id="KW-0645">Protease</keyword>
<dbReference type="Pfam" id="PF02517">
    <property type="entry name" value="Rce1-like"/>
    <property type="match status" value="1"/>
</dbReference>
<feature type="transmembrane region" description="Helical" evidence="2">
    <location>
        <begin position="296"/>
        <end position="315"/>
    </location>
</feature>
<dbReference type="GO" id="GO:0006508">
    <property type="term" value="P:proteolysis"/>
    <property type="evidence" value="ECO:0007669"/>
    <property type="project" value="UniProtKB-KW"/>
</dbReference>
<reference evidence="4 5" key="1">
    <citation type="submission" date="2018-12" db="EMBL/GenBank/DDBJ databases">
        <title>The Draft Genome Sequence of the Soil Bacterium Pedobacter tournemirensis R1.</title>
        <authorList>
            <person name="He J."/>
        </authorList>
    </citation>
    <scope>NUCLEOTIDE SEQUENCE [LARGE SCALE GENOMIC DNA]</scope>
    <source>
        <strain evidence="4 5">R1</strain>
    </source>
</reference>
<dbReference type="GO" id="GO:0004175">
    <property type="term" value="F:endopeptidase activity"/>
    <property type="evidence" value="ECO:0007669"/>
    <property type="project" value="UniProtKB-ARBA"/>
</dbReference>
<feature type="transmembrane region" description="Helical" evidence="2">
    <location>
        <begin position="214"/>
        <end position="235"/>
    </location>
</feature>
<feature type="coiled-coil region" evidence="1">
    <location>
        <begin position="150"/>
        <end position="177"/>
    </location>
</feature>
<organism evidence="4 5">
    <name type="scientific">Arcticibacter tournemirensis</name>
    <dbReference type="NCBI Taxonomy" id="699437"/>
    <lineage>
        <taxon>Bacteria</taxon>
        <taxon>Pseudomonadati</taxon>
        <taxon>Bacteroidota</taxon>
        <taxon>Sphingobacteriia</taxon>
        <taxon>Sphingobacteriales</taxon>
        <taxon>Sphingobacteriaceae</taxon>
        <taxon>Arcticibacter</taxon>
    </lineage>
</organism>
<feature type="transmembrane region" description="Helical" evidence="2">
    <location>
        <begin position="77"/>
        <end position="96"/>
    </location>
</feature>
<keyword evidence="2" id="KW-0812">Transmembrane</keyword>
<proteinExistence type="predicted"/>
<keyword evidence="4" id="KW-0482">Metalloprotease</keyword>
<evidence type="ECO:0000313" key="5">
    <source>
        <dbReference type="Proteomes" id="UP000290848"/>
    </source>
</evidence>
<dbReference type="EMBL" id="RXOC01000002">
    <property type="protein sequence ID" value="RXF71899.1"/>
    <property type="molecule type" value="Genomic_DNA"/>
</dbReference>
<dbReference type="GO" id="GO:0008237">
    <property type="term" value="F:metallopeptidase activity"/>
    <property type="evidence" value="ECO:0007669"/>
    <property type="project" value="UniProtKB-KW"/>
</dbReference>
<keyword evidence="2" id="KW-0472">Membrane</keyword>
<name>A0A4Q0MG02_9SPHI</name>
<dbReference type="GO" id="GO:0080120">
    <property type="term" value="P:CAAX-box protein maturation"/>
    <property type="evidence" value="ECO:0007669"/>
    <property type="project" value="UniProtKB-ARBA"/>
</dbReference>
<accession>A0A4Q0MG02</accession>
<feature type="transmembrane region" description="Helical" evidence="2">
    <location>
        <begin position="177"/>
        <end position="194"/>
    </location>
</feature>
<dbReference type="AlphaFoldDB" id="A0A4Q0MG02"/>
<dbReference type="PANTHER" id="PTHR43592:SF15">
    <property type="entry name" value="CAAX AMINO TERMINAL PROTEASE FAMILY PROTEIN"/>
    <property type="match status" value="1"/>
</dbReference>
<gene>
    <name evidence="4" type="ORF">EKH83_04230</name>
</gene>
<keyword evidence="1" id="KW-0175">Coiled coil</keyword>
<feature type="domain" description="CAAX prenyl protease 2/Lysostaphin resistance protein A-like" evidence="3">
    <location>
        <begin position="179"/>
        <end position="267"/>
    </location>
</feature>
<dbReference type="InterPro" id="IPR003675">
    <property type="entry name" value="Rce1/LyrA-like_dom"/>
</dbReference>
<comment type="caution">
    <text evidence="4">The sequence shown here is derived from an EMBL/GenBank/DDBJ whole genome shotgun (WGS) entry which is preliminary data.</text>
</comment>
<feature type="transmembrane region" description="Helical" evidence="2">
    <location>
        <begin position="116"/>
        <end position="134"/>
    </location>
</feature>
<feature type="transmembrane region" description="Helical" evidence="2">
    <location>
        <begin position="35"/>
        <end position="56"/>
    </location>
</feature>
<dbReference type="PANTHER" id="PTHR43592">
    <property type="entry name" value="CAAX AMINO TERMINAL PROTEASE"/>
    <property type="match status" value="1"/>
</dbReference>